<evidence type="ECO:0000313" key="2">
    <source>
        <dbReference type="EMBL" id="KAF2173098.1"/>
    </source>
</evidence>
<sequence>MSSLTSPKSSPKPINPQPTSQLFTLLPPELRLRIYSYILPPTKPRALYLTRDVWTRKEPRPCRTFLGIFLVCRRMYDETVDFLYARHELLLGSAHPPLQNRVGALEEYTRVFQRAQRIRLTLFVTGELAQDNVLIALMGWLKAVLTERERPMKLLTLEFCAIRPTLDCRPTALLYAAQGFRSLGPTKFVFQCGFRGVGSESAMEALMQHANEKMRVPVRTPVSAEEALERFLVVWRRSQPAGYVTFSKSLSNRWLKTTFEV</sequence>
<reference evidence="2" key="1">
    <citation type="journal article" date="2020" name="Stud. Mycol.">
        <title>101 Dothideomycetes genomes: a test case for predicting lifestyles and emergence of pathogens.</title>
        <authorList>
            <person name="Haridas S."/>
            <person name="Albert R."/>
            <person name="Binder M."/>
            <person name="Bloem J."/>
            <person name="Labutti K."/>
            <person name="Salamov A."/>
            <person name="Andreopoulos B."/>
            <person name="Baker S."/>
            <person name="Barry K."/>
            <person name="Bills G."/>
            <person name="Bluhm B."/>
            <person name="Cannon C."/>
            <person name="Castanera R."/>
            <person name="Culley D."/>
            <person name="Daum C."/>
            <person name="Ezra D."/>
            <person name="Gonzalez J."/>
            <person name="Henrissat B."/>
            <person name="Kuo A."/>
            <person name="Liang C."/>
            <person name="Lipzen A."/>
            <person name="Lutzoni F."/>
            <person name="Magnuson J."/>
            <person name="Mondo S."/>
            <person name="Nolan M."/>
            <person name="Ohm R."/>
            <person name="Pangilinan J."/>
            <person name="Park H.-J."/>
            <person name="Ramirez L."/>
            <person name="Alfaro M."/>
            <person name="Sun H."/>
            <person name="Tritt A."/>
            <person name="Yoshinaga Y."/>
            <person name="Zwiers L.-H."/>
            <person name="Turgeon B."/>
            <person name="Goodwin S."/>
            <person name="Spatafora J."/>
            <person name="Crous P."/>
            <person name="Grigoriev I."/>
        </authorList>
    </citation>
    <scope>NUCLEOTIDE SEQUENCE</scope>
    <source>
        <strain evidence="2">ATCC 36951</strain>
    </source>
</reference>
<feature type="region of interest" description="Disordered" evidence="1">
    <location>
        <begin position="1"/>
        <end position="21"/>
    </location>
</feature>
<dbReference type="AlphaFoldDB" id="A0A6A6D3R5"/>
<keyword evidence="3" id="KW-1185">Reference proteome</keyword>
<dbReference type="OrthoDB" id="3638115at2759"/>
<evidence type="ECO:0008006" key="4">
    <source>
        <dbReference type="Google" id="ProtNLM"/>
    </source>
</evidence>
<dbReference type="GeneID" id="54557153"/>
<dbReference type="RefSeq" id="XP_033673987.1">
    <property type="nucleotide sequence ID" value="XM_033803881.1"/>
</dbReference>
<proteinExistence type="predicted"/>
<organism evidence="2 3">
    <name type="scientific">Zasmidium cellare ATCC 36951</name>
    <dbReference type="NCBI Taxonomy" id="1080233"/>
    <lineage>
        <taxon>Eukaryota</taxon>
        <taxon>Fungi</taxon>
        <taxon>Dikarya</taxon>
        <taxon>Ascomycota</taxon>
        <taxon>Pezizomycotina</taxon>
        <taxon>Dothideomycetes</taxon>
        <taxon>Dothideomycetidae</taxon>
        <taxon>Mycosphaerellales</taxon>
        <taxon>Mycosphaerellaceae</taxon>
        <taxon>Zasmidium</taxon>
    </lineage>
</organism>
<name>A0A6A6D3R5_ZASCE</name>
<feature type="compositionally biased region" description="Low complexity" evidence="1">
    <location>
        <begin position="1"/>
        <end position="12"/>
    </location>
</feature>
<dbReference type="PANTHER" id="PTHR42085:SF2">
    <property type="entry name" value="F-BOX DOMAIN-CONTAINING PROTEIN"/>
    <property type="match status" value="1"/>
</dbReference>
<protein>
    <recommendedName>
        <fullName evidence="4">F-box domain-containing protein</fullName>
    </recommendedName>
</protein>
<dbReference type="Proteomes" id="UP000799537">
    <property type="component" value="Unassembled WGS sequence"/>
</dbReference>
<dbReference type="InterPro" id="IPR038883">
    <property type="entry name" value="AN11006-like"/>
</dbReference>
<evidence type="ECO:0000256" key="1">
    <source>
        <dbReference type="SAM" id="MobiDB-lite"/>
    </source>
</evidence>
<gene>
    <name evidence="2" type="ORF">M409DRAFT_17046</name>
</gene>
<accession>A0A6A6D3R5</accession>
<dbReference type="EMBL" id="ML993580">
    <property type="protein sequence ID" value="KAF2173098.1"/>
    <property type="molecule type" value="Genomic_DNA"/>
</dbReference>
<dbReference type="PANTHER" id="PTHR42085">
    <property type="entry name" value="F-BOX DOMAIN-CONTAINING PROTEIN"/>
    <property type="match status" value="1"/>
</dbReference>
<evidence type="ECO:0000313" key="3">
    <source>
        <dbReference type="Proteomes" id="UP000799537"/>
    </source>
</evidence>